<dbReference type="InterPro" id="IPR000719">
    <property type="entry name" value="Prot_kinase_dom"/>
</dbReference>
<dbReference type="Gene3D" id="1.10.510.10">
    <property type="entry name" value="Transferase(Phosphotransferase) domain 1"/>
    <property type="match status" value="1"/>
</dbReference>
<dbReference type="SUPFAM" id="SSF56112">
    <property type="entry name" value="Protein kinase-like (PK-like)"/>
    <property type="match status" value="1"/>
</dbReference>
<dbReference type="SMART" id="SM00219">
    <property type="entry name" value="TyrKc"/>
    <property type="match status" value="1"/>
</dbReference>
<dbReference type="PANTHER" id="PTHR23257">
    <property type="entry name" value="SERINE-THREONINE PROTEIN KINASE"/>
    <property type="match status" value="1"/>
</dbReference>
<proteinExistence type="predicted"/>
<reference evidence="2 3" key="1">
    <citation type="journal article" date="2012" name="Proc. Natl. Acad. Sci. U.S.A.">
        <title>Comparative genomics of Ceriporiopsis subvermispora and Phanerochaete chrysosporium provide insight into selective ligninolysis.</title>
        <authorList>
            <person name="Fernandez-Fueyo E."/>
            <person name="Ruiz-Duenas F.J."/>
            <person name="Ferreira P."/>
            <person name="Floudas D."/>
            <person name="Hibbett D.S."/>
            <person name="Canessa P."/>
            <person name="Larrondo L.F."/>
            <person name="James T.Y."/>
            <person name="Seelenfreund D."/>
            <person name="Lobos S."/>
            <person name="Polanco R."/>
            <person name="Tello M."/>
            <person name="Honda Y."/>
            <person name="Watanabe T."/>
            <person name="Watanabe T."/>
            <person name="Ryu J.S."/>
            <person name="Kubicek C.P."/>
            <person name="Schmoll M."/>
            <person name="Gaskell J."/>
            <person name="Hammel K.E."/>
            <person name="St John F.J."/>
            <person name="Vanden Wymelenberg A."/>
            <person name="Sabat G."/>
            <person name="Splinter BonDurant S."/>
            <person name="Syed K."/>
            <person name="Yadav J.S."/>
            <person name="Doddapaneni H."/>
            <person name="Subramanian V."/>
            <person name="Lavin J.L."/>
            <person name="Oguiza J.A."/>
            <person name="Perez G."/>
            <person name="Pisabarro A.G."/>
            <person name="Ramirez L."/>
            <person name="Santoyo F."/>
            <person name="Master E."/>
            <person name="Coutinho P.M."/>
            <person name="Henrissat B."/>
            <person name="Lombard V."/>
            <person name="Magnuson J.K."/>
            <person name="Kuees U."/>
            <person name="Hori C."/>
            <person name="Igarashi K."/>
            <person name="Samejima M."/>
            <person name="Held B.W."/>
            <person name="Barry K.W."/>
            <person name="LaButti K.M."/>
            <person name="Lapidus A."/>
            <person name="Lindquist E.A."/>
            <person name="Lucas S.M."/>
            <person name="Riley R."/>
            <person name="Salamov A.A."/>
            <person name="Hoffmeister D."/>
            <person name="Schwenk D."/>
            <person name="Hadar Y."/>
            <person name="Yarden O."/>
            <person name="de Vries R.P."/>
            <person name="Wiebenga A."/>
            <person name="Stenlid J."/>
            <person name="Eastwood D."/>
            <person name="Grigoriev I.V."/>
            <person name="Berka R.M."/>
            <person name="Blanchette R.A."/>
            <person name="Kersten P."/>
            <person name="Martinez A.T."/>
            <person name="Vicuna R."/>
            <person name="Cullen D."/>
        </authorList>
    </citation>
    <scope>NUCLEOTIDE SEQUENCE [LARGE SCALE GENOMIC DNA]</scope>
    <source>
        <strain evidence="2 3">B</strain>
    </source>
</reference>
<dbReference type="GO" id="GO:0005524">
    <property type="term" value="F:ATP binding"/>
    <property type="evidence" value="ECO:0007669"/>
    <property type="project" value="InterPro"/>
</dbReference>
<dbReference type="InterPro" id="IPR011009">
    <property type="entry name" value="Kinase-like_dom_sf"/>
</dbReference>
<dbReference type="Pfam" id="PF07714">
    <property type="entry name" value="PK_Tyr_Ser-Thr"/>
    <property type="match status" value="1"/>
</dbReference>
<dbReference type="InterPro" id="IPR020635">
    <property type="entry name" value="Tyr_kinase_cat_dom"/>
</dbReference>
<evidence type="ECO:0000313" key="2">
    <source>
        <dbReference type="EMBL" id="EMD41306.1"/>
    </source>
</evidence>
<dbReference type="OrthoDB" id="4062651at2759"/>
<sequence length="186" mass="20903">ISEVAQALSYLHKLGVVHGDLKGSNILVNETGSACLGEFGLASLSYQNMLTTMSIKGRSMRWAAPELLNPDLFGLQHVIPTLFSDVFSFRHVIWEIFTGGYPFHRHKSAAVVILNIMRGDRPQRPRQATTLGYYDDVWALTEECWQHAIDKRPHVSDIIPRLHAALEVFDALGELPVPETWPLEVD</sequence>
<dbReference type="HOGENOM" id="CLU_000288_7_18_1"/>
<dbReference type="GO" id="GO:0004713">
    <property type="term" value="F:protein tyrosine kinase activity"/>
    <property type="evidence" value="ECO:0007669"/>
    <property type="project" value="InterPro"/>
</dbReference>
<dbReference type="AlphaFoldDB" id="M2RQX8"/>
<feature type="domain" description="Protein kinase" evidence="1">
    <location>
        <begin position="1"/>
        <end position="166"/>
    </location>
</feature>
<evidence type="ECO:0000313" key="3">
    <source>
        <dbReference type="Proteomes" id="UP000016930"/>
    </source>
</evidence>
<name>M2RQX8_CERS8</name>
<dbReference type="EMBL" id="KB445791">
    <property type="protein sequence ID" value="EMD41306.1"/>
    <property type="molecule type" value="Genomic_DNA"/>
</dbReference>
<dbReference type="InterPro" id="IPR001245">
    <property type="entry name" value="Ser-Thr/Tyr_kinase_cat_dom"/>
</dbReference>
<dbReference type="GO" id="GO:0007165">
    <property type="term" value="P:signal transduction"/>
    <property type="evidence" value="ECO:0007669"/>
    <property type="project" value="TreeGrafter"/>
</dbReference>
<accession>M2RQX8</accession>
<protein>
    <recommendedName>
        <fullName evidence="1">Protein kinase domain-containing protein</fullName>
    </recommendedName>
</protein>
<keyword evidence="3" id="KW-1185">Reference proteome</keyword>
<dbReference type="PROSITE" id="PS50011">
    <property type="entry name" value="PROTEIN_KINASE_DOM"/>
    <property type="match status" value="1"/>
</dbReference>
<dbReference type="GO" id="GO:0005737">
    <property type="term" value="C:cytoplasm"/>
    <property type="evidence" value="ECO:0007669"/>
    <property type="project" value="TreeGrafter"/>
</dbReference>
<dbReference type="InterPro" id="IPR050167">
    <property type="entry name" value="Ser_Thr_protein_kinase"/>
</dbReference>
<dbReference type="PROSITE" id="PS00108">
    <property type="entry name" value="PROTEIN_KINASE_ST"/>
    <property type="match status" value="1"/>
</dbReference>
<gene>
    <name evidence="2" type="ORF">CERSUDRAFT_43156</name>
</gene>
<dbReference type="Proteomes" id="UP000016930">
    <property type="component" value="Unassembled WGS sequence"/>
</dbReference>
<evidence type="ECO:0000259" key="1">
    <source>
        <dbReference type="PROSITE" id="PS50011"/>
    </source>
</evidence>
<feature type="non-terminal residue" evidence="2">
    <location>
        <position position="1"/>
    </location>
</feature>
<dbReference type="InterPro" id="IPR008271">
    <property type="entry name" value="Ser/Thr_kinase_AS"/>
</dbReference>
<organism evidence="2 3">
    <name type="scientific">Ceriporiopsis subvermispora (strain B)</name>
    <name type="common">White-rot fungus</name>
    <name type="synonym">Gelatoporia subvermispora</name>
    <dbReference type="NCBI Taxonomy" id="914234"/>
    <lineage>
        <taxon>Eukaryota</taxon>
        <taxon>Fungi</taxon>
        <taxon>Dikarya</taxon>
        <taxon>Basidiomycota</taxon>
        <taxon>Agaricomycotina</taxon>
        <taxon>Agaricomycetes</taxon>
        <taxon>Polyporales</taxon>
        <taxon>Gelatoporiaceae</taxon>
        <taxon>Gelatoporia</taxon>
    </lineage>
</organism>
<dbReference type="STRING" id="914234.M2RQX8"/>